<dbReference type="InterPro" id="IPR027417">
    <property type="entry name" value="P-loop_NTPase"/>
</dbReference>
<dbReference type="EMBL" id="JBHSHP010000059">
    <property type="protein sequence ID" value="MFC4756332.1"/>
    <property type="molecule type" value="Genomic_DNA"/>
</dbReference>
<dbReference type="InterPro" id="IPR003439">
    <property type="entry name" value="ABC_transporter-like_ATP-bd"/>
</dbReference>
<keyword evidence="2 8" id="KW-0812">Transmembrane</keyword>
<feature type="domain" description="ABC transporter" evidence="9">
    <location>
        <begin position="358"/>
        <end position="591"/>
    </location>
</feature>
<feature type="transmembrane region" description="Helical" evidence="8">
    <location>
        <begin position="160"/>
        <end position="178"/>
    </location>
</feature>
<dbReference type="PANTHER" id="PTHR43394:SF1">
    <property type="entry name" value="ATP-BINDING CASSETTE SUB-FAMILY B MEMBER 10, MITOCHONDRIAL"/>
    <property type="match status" value="1"/>
</dbReference>
<dbReference type="PROSITE" id="PS50929">
    <property type="entry name" value="ABC_TM1F"/>
    <property type="match status" value="1"/>
</dbReference>
<evidence type="ECO:0000259" key="10">
    <source>
        <dbReference type="PROSITE" id="PS50929"/>
    </source>
</evidence>
<dbReference type="Pfam" id="PF00005">
    <property type="entry name" value="ABC_tran"/>
    <property type="match status" value="1"/>
</dbReference>
<dbReference type="PANTHER" id="PTHR43394">
    <property type="entry name" value="ATP-DEPENDENT PERMEASE MDL1, MITOCHONDRIAL"/>
    <property type="match status" value="1"/>
</dbReference>
<sequence length="627" mass="66516">MSIANVPPPPAKGDTALRFPLATAGQVRREMGAQLRRVRHARPALLAALILLSLGAWANVTVPRVMGQIVDLVTGASSRPFWQLGAVLFGAAVAGAVLSACGFYLVSRVAERVIANLRQDMVGTALGLPTHRVEDAGSGDLVSRSTDDVSELSSAVTETIPILTSSVFTLAATVIALFTLDWQFILIPVAVAPVYVLAARLYLRKAPGRYADERAAMADRAHRVLEAIRGRATVRAFSMEERMHHDIANASWSVVTKGIRARTTMLILNVWMLVAEFLMLSIALLLGYHLVGAGALTVGALTGAVLMIIRLRGPLNMVMRVLDVVQSGYASLSRIVGVVADPPVPLPDVGVGAPIGRVELRGVSFSYGGQWAVRDIDFVVEPGTTVAIVGASGAGKTTVAALLAGLLVPDEGEVLVDGYPVSTLSDRERIARLATVSQEVHVFSGALRQDLTLARPEAGDDELLAALDRVHARGWYNRLSDGLDTVVGARGIQLDPVAAQQVALARVLLLDPAIVVMDEATAEAGSAGAGALEDTADEVTRDRSAVVVAHRLDQASRADRILVMDSGRIVEAGTHDHLLARDGIYHHLWSAWSAGRRAAHSRDVPPPSTTTTPSTTRTDVGRRIDPG</sequence>
<feature type="region of interest" description="Disordered" evidence="7">
    <location>
        <begin position="597"/>
        <end position="627"/>
    </location>
</feature>
<protein>
    <submittedName>
        <fullName evidence="11">ABC transporter ATP-binding protein</fullName>
    </submittedName>
</protein>
<keyword evidence="5 8" id="KW-1133">Transmembrane helix</keyword>
<feature type="domain" description="ABC transmembrane type-1" evidence="10">
    <location>
        <begin position="46"/>
        <end position="327"/>
    </location>
</feature>
<proteinExistence type="predicted"/>
<evidence type="ECO:0000256" key="8">
    <source>
        <dbReference type="SAM" id="Phobius"/>
    </source>
</evidence>
<dbReference type="RefSeq" id="WP_344993538.1">
    <property type="nucleotide sequence ID" value="NZ_BAABCD010000021.1"/>
</dbReference>
<dbReference type="InterPro" id="IPR011527">
    <property type="entry name" value="ABC1_TM_dom"/>
</dbReference>
<dbReference type="Gene3D" id="3.40.50.300">
    <property type="entry name" value="P-loop containing nucleotide triphosphate hydrolases"/>
    <property type="match status" value="1"/>
</dbReference>
<evidence type="ECO:0000313" key="12">
    <source>
        <dbReference type="Proteomes" id="UP001595836"/>
    </source>
</evidence>
<dbReference type="InterPro" id="IPR036640">
    <property type="entry name" value="ABC1_TM_sf"/>
</dbReference>
<dbReference type="PROSITE" id="PS50893">
    <property type="entry name" value="ABC_TRANSPORTER_2"/>
    <property type="match status" value="1"/>
</dbReference>
<dbReference type="GO" id="GO:0005524">
    <property type="term" value="F:ATP binding"/>
    <property type="evidence" value="ECO:0007669"/>
    <property type="project" value="UniProtKB-KW"/>
</dbReference>
<dbReference type="Proteomes" id="UP001595836">
    <property type="component" value="Unassembled WGS sequence"/>
</dbReference>
<evidence type="ECO:0000256" key="5">
    <source>
        <dbReference type="ARBA" id="ARBA00022989"/>
    </source>
</evidence>
<keyword evidence="4 11" id="KW-0067">ATP-binding</keyword>
<keyword evidence="6 8" id="KW-0472">Membrane</keyword>
<dbReference type="SUPFAM" id="SSF52540">
    <property type="entry name" value="P-loop containing nucleoside triphosphate hydrolases"/>
    <property type="match status" value="1"/>
</dbReference>
<comment type="subcellular location">
    <subcellularLocation>
        <location evidence="1">Cell membrane</location>
        <topology evidence="1">Multi-pass membrane protein</topology>
    </subcellularLocation>
</comment>
<feature type="transmembrane region" description="Helical" evidence="8">
    <location>
        <begin position="82"/>
        <end position="106"/>
    </location>
</feature>
<dbReference type="SUPFAM" id="SSF90123">
    <property type="entry name" value="ABC transporter transmembrane region"/>
    <property type="match status" value="1"/>
</dbReference>
<evidence type="ECO:0000256" key="2">
    <source>
        <dbReference type="ARBA" id="ARBA00022692"/>
    </source>
</evidence>
<evidence type="ECO:0000256" key="7">
    <source>
        <dbReference type="SAM" id="MobiDB-lite"/>
    </source>
</evidence>
<evidence type="ECO:0000259" key="9">
    <source>
        <dbReference type="PROSITE" id="PS50893"/>
    </source>
</evidence>
<dbReference type="SMART" id="SM00382">
    <property type="entry name" value="AAA"/>
    <property type="match status" value="1"/>
</dbReference>
<dbReference type="InterPro" id="IPR039421">
    <property type="entry name" value="Type_1_exporter"/>
</dbReference>
<feature type="transmembrane region" description="Helical" evidence="8">
    <location>
        <begin position="184"/>
        <end position="203"/>
    </location>
</feature>
<reference evidence="12" key="1">
    <citation type="journal article" date="2019" name="Int. J. Syst. Evol. Microbiol.">
        <title>The Global Catalogue of Microorganisms (GCM) 10K type strain sequencing project: providing services to taxonomists for standard genome sequencing and annotation.</title>
        <authorList>
            <consortium name="The Broad Institute Genomics Platform"/>
            <consortium name="The Broad Institute Genome Sequencing Center for Infectious Disease"/>
            <person name="Wu L."/>
            <person name="Ma J."/>
        </authorList>
    </citation>
    <scope>NUCLEOTIDE SEQUENCE [LARGE SCALE GENOMIC DNA]</scope>
    <source>
        <strain evidence="12">JCM 11882</strain>
    </source>
</reference>
<dbReference type="CDD" id="cd07346">
    <property type="entry name" value="ABC_6TM_exporters"/>
    <property type="match status" value="1"/>
</dbReference>
<dbReference type="Gene3D" id="1.20.1560.10">
    <property type="entry name" value="ABC transporter type 1, transmembrane domain"/>
    <property type="match status" value="1"/>
</dbReference>
<evidence type="ECO:0000256" key="4">
    <source>
        <dbReference type="ARBA" id="ARBA00022840"/>
    </source>
</evidence>
<evidence type="ECO:0000256" key="6">
    <source>
        <dbReference type="ARBA" id="ARBA00023136"/>
    </source>
</evidence>
<comment type="caution">
    <text evidence="11">The sequence shown here is derived from an EMBL/GenBank/DDBJ whole genome shotgun (WGS) entry which is preliminary data.</text>
</comment>
<feature type="transmembrane region" description="Helical" evidence="8">
    <location>
        <begin position="44"/>
        <end position="62"/>
    </location>
</feature>
<dbReference type="InterPro" id="IPR003593">
    <property type="entry name" value="AAA+_ATPase"/>
</dbReference>
<dbReference type="Pfam" id="PF00664">
    <property type="entry name" value="ABC_membrane"/>
    <property type="match status" value="1"/>
</dbReference>
<keyword evidence="3" id="KW-0547">Nucleotide-binding</keyword>
<keyword evidence="12" id="KW-1185">Reference proteome</keyword>
<feature type="transmembrane region" description="Helical" evidence="8">
    <location>
        <begin position="292"/>
        <end position="311"/>
    </location>
</feature>
<evidence type="ECO:0000313" key="11">
    <source>
        <dbReference type="EMBL" id="MFC4756332.1"/>
    </source>
</evidence>
<organism evidence="11 12">
    <name type="scientific">Dietzia aurantiaca</name>
    <dbReference type="NCBI Taxonomy" id="983873"/>
    <lineage>
        <taxon>Bacteria</taxon>
        <taxon>Bacillati</taxon>
        <taxon>Actinomycetota</taxon>
        <taxon>Actinomycetes</taxon>
        <taxon>Mycobacteriales</taxon>
        <taxon>Dietziaceae</taxon>
        <taxon>Dietzia</taxon>
    </lineage>
</organism>
<evidence type="ECO:0000256" key="3">
    <source>
        <dbReference type="ARBA" id="ARBA00022741"/>
    </source>
</evidence>
<evidence type="ECO:0000256" key="1">
    <source>
        <dbReference type="ARBA" id="ARBA00004651"/>
    </source>
</evidence>
<accession>A0ABV9PT88</accession>
<feature type="transmembrane region" description="Helical" evidence="8">
    <location>
        <begin position="266"/>
        <end position="286"/>
    </location>
</feature>
<feature type="compositionally biased region" description="Low complexity" evidence="7">
    <location>
        <begin position="609"/>
        <end position="618"/>
    </location>
</feature>
<gene>
    <name evidence="11" type="ORF">ACFO7U_16280</name>
</gene>
<name>A0ABV9PT88_9ACTN</name>